<proteinExistence type="predicted"/>
<feature type="compositionally biased region" description="Basic and acidic residues" evidence="1">
    <location>
        <begin position="155"/>
        <end position="172"/>
    </location>
</feature>
<reference evidence="2" key="2">
    <citation type="submission" date="2023-01" db="EMBL/GenBank/DDBJ databases">
        <authorList>
            <person name="Petersen C."/>
        </authorList>
    </citation>
    <scope>NUCLEOTIDE SEQUENCE</scope>
    <source>
        <strain evidence="2">IBT 17514</strain>
    </source>
</reference>
<organism evidence="2 3">
    <name type="scientific">Penicillium malachiteum</name>
    <dbReference type="NCBI Taxonomy" id="1324776"/>
    <lineage>
        <taxon>Eukaryota</taxon>
        <taxon>Fungi</taxon>
        <taxon>Dikarya</taxon>
        <taxon>Ascomycota</taxon>
        <taxon>Pezizomycotina</taxon>
        <taxon>Eurotiomycetes</taxon>
        <taxon>Eurotiomycetidae</taxon>
        <taxon>Eurotiales</taxon>
        <taxon>Aspergillaceae</taxon>
        <taxon>Penicillium</taxon>
    </lineage>
</organism>
<reference evidence="2" key="1">
    <citation type="journal article" date="2023" name="IMA Fungus">
        <title>Comparative genomic study of the Penicillium genus elucidates a diverse pangenome and 15 lateral gene transfer events.</title>
        <authorList>
            <person name="Petersen C."/>
            <person name="Sorensen T."/>
            <person name="Nielsen M.R."/>
            <person name="Sondergaard T.E."/>
            <person name="Sorensen J.L."/>
            <person name="Fitzpatrick D.A."/>
            <person name="Frisvad J.C."/>
            <person name="Nielsen K.L."/>
        </authorList>
    </citation>
    <scope>NUCLEOTIDE SEQUENCE</scope>
    <source>
        <strain evidence="2">IBT 17514</strain>
    </source>
</reference>
<name>A0AAD6HJD0_9EURO</name>
<comment type="caution">
    <text evidence="2">The sequence shown here is derived from an EMBL/GenBank/DDBJ whole genome shotgun (WGS) entry which is preliminary data.</text>
</comment>
<evidence type="ECO:0000256" key="1">
    <source>
        <dbReference type="SAM" id="MobiDB-lite"/>
    </source>
</evidence>
<dbReference type="EMBL" id="JAQJAN010000010">
    <property type="protein sequence ID" value="KAJ5719732.1"/>
    <property type="molecule type" value="Genomic_DNA"/>
</dbReference>
<accession>A0AAD6HJD0</accession>
<dbReference type="AlphaFoldDB" id="A0AAD6HJD0"/>
<gene>
    <name evidence="2" type="ORF">N7493_007310</name>
</gene>
<sequence length="201" mass="23143">MKHSIELLGGRALRIPSKFSLPIIRCVMPVSNSESHYAFRIWRQVDKASLHLTVNAGDIEIKQLMLAQHAKLQKGFGKCNSREDGPAVLKEIQQSERHNKEEFSKLVKAQTEKKRQQKSEPTSEDEDHTESTEGQTYSESMDERLFSEGETESDSTDRAQESKNGDSNDESRMGTSYTFERMANLKIILMRKPKRRRLNKR</sequence>
<feature type="compositionally biased region" description="Basic and acidic residues" evidence="1">
    <location>
        <begin position="93"/>
        <end position="118"/>
    </location>
</feature>
<feature type="region of interest" description="Disordered" evidence="1">
    <location>
        <begin position="92"/>
        <end position="184"/>
    </location>
</feature>
<evidence type="ECO:0000313" key="3">
    <source>
        <dbReference type="Proteomes" id="UP001215712"/>
    </source>
</evidence>
<dbReference type="Proteomes" id="UP001215712">
    <property type="component" value="Unassembled WGS sequence"/>
</dbReference>
<protein>
    <submittedName>
        <fullName evidence="2">Uncharacterized protein</fullName>
    </submittedName>
</protein>
<keyword evidence="3" id="KW-1185">Reference proteome</keyword>
<evidence type="ECO:0000313" key="2">
    <source>
        <dbReference type="EMBL" id="KAJ5719732.1"/>
    </source>
</evidence>